<keyword evidence="3" id="KW-1185">Reference proteome</keyword>
<organism evidence="2 3">
    <name type="scientific">Natronincola ferrireducens</name>
    <dbReference type="NCBI Taxonomy" id="393762"/>
    <lineage>
        <taxon>Bacteria</taxon>
        <taxon>Bacillati</taxon>
        <taxon>Bacillota</taxon>
        <taxon>Clostridia</taxon>
        <taxon>Peptostreptococcales</taxon>
        <taxon>Natronincolaceae</taxon>
        <taxon>Natronincola</taxon>
    </lineage>
</organism>
<evidence type="ECO:0000259" key="1">
    <source>
        <dbReference type="Pfam" id="PF11823"/>
    </source>
</evidence>
<dbReference type="AlphaFoldDB" id="A0A1G8ZX98"/>
<dbReference type="STRING" id="393762.SAMN05660472_00994"/>
<dbReference type="EMBL" id="FNFP01000001">
    <property type="protein sequence ID" value="SDK19683.1"/>
    <property type="molecule type" value="Genomic_DNA"/>
</dbReference>
<evidence type="ECO:0000313" key="2">
    <source>
        <dbReference type="EMBL" id="SDK19683.1"/>
    </source>
</evidence>
<reference evidence="2 3" key="1">
    <citation type="submission" date="2016-10" db="EMBL/GenBank/DDBJ databases">
        <authorList>
            <person name="de Groot N.N."/>
        </authorList>
    </citation>
    <scope>NUCLEOTIDE SEQUENCE [LARGE SCALE GENOMIC DNA]</scope>
    <source>
        <strain evidence="2 3">DSM 18346</strain>
    </source>
</reference>
<sequence>MKDYYCVLTFHTTHHALNTEKVLKENNVAVKLMPVPRKVSSSCGIAAEFPCELKEAVLNICNSHHIELDQVHKIQKDSKHNWFAKLLNTAK</sequence>
<accession>A0A1G8ZX98</accession>
<protein>
    <recommendedName>
        <fullName evidence="1">Putative Se/S carrier protein-like domain-containing protein</fullName>
    </recommendedName>
</protein>
<dbReference type="Proteomes" id="UP000198718">
    <property type="component" value="Unassembled WGS sequence"/>
</dbReference>
<feature type="domain" description="Putative Se/S carrier protein-like" evidence="1">
    <location>
        <begin position="5"/>
        <end position="72"/>
    </location>
</feature>
<dbReference type="InterPro" id="IPR021778">
    <property type="entry name" value="Se/S_carrier-like"/>
</dbReference>
<name>A0A1G8ZX98_9FIRM</name>
<proteinExistence type="predicted"/>
<gene>
    <name evidence="2" type="ORF">SAMN05660472_00994</name>
</gene>
<evidence type="ECO:0000313" key="3">
    <source>
        <dbReference type="Proteomes" id="UP000198718"/>
    </source>
</evidence>
<dbReference type="Pfam" id="PF11823">
    <property type="entry name" value="Se_S_carrier"/>
    <property type="match status" value="1"/>
</dbReference>